<feature type="chain" id="PRO_5003259856" description="Magnesium transporter MgtE intracellular domain-containing protein" evidence="2">
    <location>
        <begin position="21"/>
        <end position="155"/>
    </location>
</feature>
<dbReference type="OrthoDB" id="15634at2"/>
<dbReference type="eggNOG" id="COG3334">
    <property type="taxonomic scope" value="Bacteria"/>
</dbReference>
<proteinExistence type="predicted"/>
<dbReference type="SUPFAM" id="SSF158791">
    <property type="entry name" value="MgtE N-terminal domain-like"/>
    <property type="match status" value="1"/>
</dbReference>
<keyword evidence="4" id="KW-1185">Reference proteome</keyword>
<evidence type="ECO:0000256" key="1">
    <source>
        <dbReference type="SAM" id="Coils"/>
    </source>
</evidence>
<dbReference type="Gene3D" id="1.10.220.30">
    <property type="match status" value="1"/>
</dbReference>
<evidence type="ECO:0000313" key="4">
    <source>
        <dbReference type="Proteomes" id="UP000007102"/>
    </source>
</evidence>
<feature type="coiled-coil region" evidence="1">
    <location>
        <begin position="25"/>
        <end position="80"/>
    </location>
</feature>
<dbReference type="InParanoid" id="F0S0S7"/>
<evidence type="ECO:0000256" key="2">
    <source>
        <dbReference type="SAM" id="SignalP"/>
    </source>
</evidence>
<evidence type="ECO:0000313" key="3">
    <source>
        <dbReference type="EMBL" id="ADY73880.1"/>
    </source>
</evidence>
<feature type="signal peptide" evidence="2">
    <location>
        <begin position="1"/>
        <end position="20"/>
    </location>
</feature>
<dbReference type="Proteomes" id="UP000007102">
    <property type="component" value="Chromosome"/>
</dbReference>
<gene>
    <name evidence="3" type="ordered locus">Dester_1244</name>
</gene>
<dbReference type="STRING" id="868864.Dester_1244"/>
<keyword evidence="2" id="KW-0732">Signal</keyword>
<reference evidence="4" key="2">
    <citation type="submission" date="2011-02" db="EMBL/GenBank/DDBJ databases">
        <title>The complete genome of Desulfurobacterium thermolithotrophum DSM 11699.</title>
        <authorList>
            <consortium name="US DOE Joint Genome Institute (JGI-PGF)"/>
            <person name="Lucas S."/>
            <person name="Copeland A."/>
            <person name="Lapidus A."/>
            <person name="Bruce D."/>
            <person name="Goodwin L."/>
            <person name="Pitluck S."/>
            <person name="Kyrpides N."/>
            <person name="Mavromatis K."/>
            <person name="Pagani I."/>
            <person name="Ivanova N."/>
            <person name="Mikhailova N."/>
            <person name="Daligault H."/>
            <person name="Detter J.C."/>
            <person name="Tapia R."/>
            <person name="Han C."/>
            <person name="Land M."/>
            <person name="Hauser L."/>
            <person name="Markowitz V."/>
            <person name="Cheng J.-F."/>
            <person name="Hugenholtz P."/>
            <person name="Woyke T."/>
            <person name="Wu D."/>
            <person name="Spring S."/>
            <person name="Brambilla E."/>
            <person name="Klenk H.-P."/>
            <person name="Eisen J.A."/>
        </authorList>
    </citation>
    <scope>NUCLEOTIDE SEQUENCE [LARGE SCALE GENOMIC DNA]</scope>
    <source>
        <strain evidence="4">DSM 11699 / BSA</strain>
    </source>
</reference>
<keyword evidence="1" id="KW-0175">Coiled coil</keyword>
<reference evidence="3 4" key="1">
    <citation type="journal article" date="2011" name="Stand. Genomic Sci.">
        <title>Complete genome sequence of the thermophilic sulfur-reducer Desulfurobacterium thermolithotrophum type strain (BSA(T)) from a deep-sea hydrothermal vent.</title>
        <authorList>
            <person name="Goker M."/>
            <person name="Daligault H."/>
            <person name="Mwirichia R."/>
            <person name="Lapidus A."/>
            <person name="Lucas S."/>
            <person name="Deshpande S."/>
            <person name="Pagani I."/>
            <person name="Tapia R."/>
            <person name="Cheng J.F."/>
            <person name="Goodwin L."/>
            <person name="Pitluck S."/>
            <person name="Liolios K."/>
            <person name="Ivanova N."/>
            <person name="Mavromatis K."/>
            <person name="Mikhailova N."/>
            <person name="Pati A."/>
            <person name="Chen A."/>
            <person name="Palaniappan K."/>
            <person name="Han C."/>
            <person name="Land M."/>
            <person name="Hauser L."/>
            <person name="Pan C."/>
            <person name="Brambilla E.M."/>
            <person name="Rohde M."/>
            <person name="Spring S."/>
            <person name="Sikorski J."/>
            <person name="Wirth R."/>
            <person name="Detter J.C."/>
            <person name="Woyke T."/>
            <person name="Bristow J."/>
            <person name="Eisen J.A."/>
            <person name="Markowitz V."/>
            <person name="Hugenholtz P."/>
            <person name="Kyrpides N.C."/>
            <person name="Klenk H.P."/>
        </authorList>
    </citation>
    <scope>NUCLEOTIDE SEQUENCE [LARGE SCALE GENOMIC DNA]</scope>
    <source>
        <strain evidence="4">DSM 11699 / BSA</strain>
    </source>
</reference>
<accession>F0S0S7</accession>
<dbReference type="AlphaFoldDB" id="F0S0S7"/>
<dbReference type="KEGG" id="dte:Dester_1244"/>
<dbReference type="EMBL" id="CP002543">
    <property type="protein sequence ID" value="ADY73880.1"/>
    <property type="molecule type" value="Genomic_DNA"/>
</dbReference>
<protein>
    <recommendedName>
        <fullName evidence="5">Magnesium transporter MgtE intracellular domain-containing protein</fullName>
    </recommendedName>
</protein>
<evidence type="ECO:0008006" key="5">
    <source>
        <dbReference type="Google" id="ProtNLM"/>
    </source>
</evidence>
<dbReference type="RefSeq" id="WP_013638831.1">
    <property type="nucleotide sequence ID" value="NC_015185.1"/>
</dbReference>
<dbReference type="HOGENOM" id="CLU_1738588_0_0_0"/>
<sequence>MRFLVTLVLFSFIFSLSAWGQEIEKHEAQKEIERLKKLKVEVQRLLEEKKNLLKKIEEEKKQLEEEKKAFEKKIKEIESERYKKLAQIFEKMDPEMAGQKLSKFSDPKEAAYIIYNMKPRKAGNVLNYVDPDIVNKIVEILTKVKKQKAETKNSK</sequence>
<organism evidence="3 4">
    <name type="scientific">Desulfurobacterium thermolithotrophum (strain DSM 11699 / BSA)</name>
    <dbReference type="NCBI Taxonomy" id="868864"/>
    <lineage>
        <taxon>Bacteria</taxon>
        <taxon>Pseudomonadati</taxon>
        <taxon>Aquificota</taxon>
        <taxon>Aquificia</taxon>
        <taxon>Desulfurobacteriales</taxon>
        <taxon>Desulfurobacteriaceae</taxon>
        <taxon>Desulfurobacterium</taxon>
    </lineage>
</organism>
<name>F0S0S7_DESTD</name>